<proteinExistence type="predicted"/>
<evidence type="ECO:0000313" key="1">
    <source>
        <dbReference type="EMBL" id="CAG6660628.1"/>
    </source>
</evidence>
<organism evidence="1">
    <name type="scientific">Cacopsylla melanoneura</name>
    <dbReference type="NCBI Taxonomy" id="428564"/>
    <lineage>
        <taxon>Eukaryota</taxon>
        <taxon>Metazoa</taxon>
        <taxon>Ecdysozoa</taxon>
        <taxon>Arthropoda</taxon>
        <taxon>Hexapoda</taxon>
        <taxon>Insecta</taxon>
        <taxon>Pterygota</taxon>
        <taxon>Neoptera</taxon>
        <taxon>Paraneoptera</taxon>
        <taxon>Hemiptera</taxon>
        <taxon>Sternorrhyncha</taxon>
        <taxon>Psylloidea</taxon>
        <taxon>Psyllidae</taxon>
        <taxon>Psyllinae</taxon>
        <taxon>Cacopsylla</taxon>
    </lineage>
</organism>
<name>A0A8D8WHP6_9HEMI</name>
<dbReference type="AlphaFoldDB" id="A0A8D8WHP6"/>
<sequence>MSIYKTSMVALEILSPTLVLTTVICKKSVRVPSLDKISTHLIIAISKSRVIFKYLLTMPLLTIPILKYLVKMSILTTEISKSLVTKPLVVTAIVKSLVKMPILTTVMYKSLALAHQTVFFLTLLTAELHRNKSSMS</sequence>
<accession>A0A8D8WHP6</accession>
<protein>
    <submittedName>
        <fullName evidence="1">Uncharacterized protein</fullName>
    </submittedName>
</protein>
<reference evidence="1" key="1">
    <citation type="submission" date="2021-05" db="EMBL/GenBank/DDBJ databases">
        <authorList>
            <person name="Alioto T."/>
            <person name="Alioto T."/>
            <person name="Gomez Garrido J."/>
        </authorList>
    </citation>
    <scope>NUCLEOTIDE SEQUENCE</scope>
</reference>
<dbReference type="EMBL" id="HBUF01197579">
    <property type="protein sequence ID" value="CAG6660628.1"/>
    <property type="molecule type" value="Transcribed_RNA"/>
</dbReference>